<sequence>MNGSPLPRLDPMGVAGAAANSASAFCRQYRPRSAAEGRCFRGPCTHTGGAKFKRGPGPVVLSVCVPGSFPAERSVTLASRWGVRGGAPRVSGEPAAVSPAGVCGWKRARLGATDSGCEGLISDGGGVLRESGETAPHRAQEDRNTLLLLLLDLLEDSRTTAELQLDPSHSQHSQNPNHRKSRLWILVKVSAGEPLGPTGLRSEEDEEDEESPQQIRSWTRTKSLQLEMPSTLIVKPKPAEASKGSRAARPTAEPRAARSGRSARPRDKRGPAAAAGTQGPKPRARSSSAAPKPAAAKPRTEPERRRARSSVRQPDAREGAGCPGLREKRGPGPDGRPAIQSHKAFTVIPPNPKKRREIQKKAEAELAALEELRLSRAMAYVSIHPSSVGETPERLAGGAFTAASLTALCAAFAGGCMSLEEVRLKQQQEMMRAKTKQKQVRKQLVEETPVLTR</sequence>
<gene>
    <name evidence="2" type="ORF">CCH79_00019070</name>
</gene>
<feature type="compositionally biased region" description="Low complexity" evidence="1">
    <location>
        <begin position="285"/>
        <end position="297"/>
    </location>
</feature>
<organism evidence="2 3">
    <name type="scientific">Gambusia affinis</name>
    <name type="common">Western mosquitofish</name>
    <name type="synonym">Heterandria affinis</name>
    <dbReference type="NCBI Taxonomy" id="33528"/>
    <lineage>
        <taxon>Eukaryota</taxon>
        <taxon>Metazoa</taxon>
        <taxon>Chordata</taxon>
        <taxon>Craniata</taxon>
        <taxon>Vertebrata</taxon>
        <taxon>Euteleostomi</taxon>
        <taxon>Actinopterygii</taxon>
        <taxon>Neopterygii</taxon>
        <taxon>Teleostei</taxon>
        <taxon>Neoteleostei</taxon>
        <taxon>Acanthomorphata</taxon>
        <taxon>Ovalentaria</taxon>
        <taxon>Atherinomorphae</taxon>
        <taxon>Cyprinodontiformes</taxon>
        <taxon>Poeciliidae</taxon>
        <taxon>Poeciliinae</taxon>
        <taxon>Gambusia</taxon>
    </lineage>
</organism>
<evidence type="ECO:0000313" key="2">
    <source>
        <dbReference type="EMBL" id="PWA25073.1"/>
    </source>
</evidence>
<dbReference type="PANTHER" id="PTHR22529">
    <property type="entry name" value="EPITHELIAL-STROMAL INTERACTION PROTEIN 1"/>
    <property type="match status" value="1"/>
</dbReference>
<proteinExistence type="predicted"/>
<reference evidence="2 3" key="1">
    <citation type="journal article" date="2018" name="G3 (Bethesda)">
        <title>A High-Quality Reference Genome for the Invasive Mosquitofish Gambusia affinis Using a Chicago Library.</title>
        <authorList>
            <person name="Hoffberg S.L."/>
            <person name="Troendle N.J."/>
            <person name="Glenn T.C."/>
            <person name="Mahmud O."/>
            <person name="Louha S."/>
            <person name="Chalopin D."/>
            <person name="Bennetzen J.L."/>
            <person name="Mauricio R."/>
        </authorList>
    </citation>
    <scope>NUCLEOTIDE SEQUENCE [LARGE SCALE GENOMIC DNA]</scope>
    <source>
        <strain evidence="2">NE01/NJP1002.9</strain>
        <tissue evidence="2">Muscle</tissue>
    </source>
</reference>
<evidence type="ECO:0000256" key="1">
    <source>
        <dbReference type="SAM" id="MobiDB-lite"/>
    </source>
</evidence>
<comment type="caution">
    <text evidence="2">The sequence shown here is derived from an EMBL/GenBank/DDBJ whole genome shotgun (WGS) entry which is preliminary data.</text>
</comment>
<feature type="region of interest" description="Disordered" evidence="1">
    <location>
        <begin position="194"/>
        <end position="339"/>
    </location>
</feature>
<evidence type="ECO:0000313" key="3">
    <source>
        <dbReference type="Proteomes" id="UP000250572"/>
    </source>
</evidence>
<protein>
    <submittedName>
        <fullName evidence="2">Uncharacterized protein</fullName>
    </submittedName>
</protein>
<dbReference type="AlphaFoldDB" id="A0A315VPB5"/>
<dbReference type="EMBL" id="NHOQ01001346">
    <property type="protein sequence ID" value="PWA25073.1"/>
    <property type="molecule type" value="Genomic_DNA"/>
</dbReference>
<dbReference type="Proteomes" id="UP000250572">
    <property type="component" value="Unassembled WGS sequence"/>
</dbReference>
<dbReference type="PANTHER" id="PTHR22529:SF2">
    <property type="match status" value="1"/>
</dbReference>
<name>A0A315VPB5_GAMAF</name>
<feature type="compositionally biased region" description="Low complexity" evidence="1">
    <location>
        <begin position="247"/>
        <end position="260"/>
    </location>
</feature>
<accession>A0A315VPB5</accession>
<dbReference type="InterPro" id="IPR026185">
    <property type="entry name" value="EPSTI1"/>
</dbReference>
<keyword evidence="3" id="KW-1185">Reference proteome</keyword>
<feature type="compositionally biased region" description="Polar residues" evidence="1">
    <location>
        <begin position="212"/>
        <end position="224"/>
    </location>
</feature>